<feature type="region of interest" description="Disordered" evidence="1">
    <location>
        <begin position="243"/>
        <end position="267"/>
    </location>
</feature>
<feature type="compositionally biased region" description="Polar residues" evidence="1">
    <location>
        <begin position="1"/>
        <end position="11"/>
    </location>
</feature>
<evidence type="ECO:0000259" key="2">
    <source>
        <dbReference type="Pfam" id="PF01048"/>
    </source>
</evidence>
<reference evidence="3" key="1">
    <citation type="submission" date="2022-11" db="EMBL/GenBank/DDBJ databases">
        <authorList>
            <person name="Scott C."/>
            <person name="Bruce N."/>
        </authorList>
    </citation>
    <scope>NUCLEOTIDE SEQUENCE</scope>
</reference>
<accession>A0A9P1MAF4</accession>
<dbReference type="InterPro" id="IPR000845">
    <property type="entry name" value="Nucleoside_phosphorylase_d"/>
</dbReference>
<feature type="compositionally biased region" description="Basic and acidic residues" evidence="1">
    <location>
        <begin position="13"/>
        <end position="24"/>
    </location>
</feature>
<keyword evidence="4" id="KW-1185">Reference proteome</keyword>
<feature type="region of interest" description="Disordered" evidence="1">
    <location>
        <begin position="1"/>
        <end position="24"/>
    </location>
</feature>
<dbReference type="SUPFAM" id="SSF53167">
    <property type="entry name" value="Purine and uridine phosphorylases"/>
    <property type="match status" value="1"/>
</dbReference>
<dbReference type="EMBL" id="CALLCH030000008">
    <property type="protein sequence ID" value="CAI4213647.1"/>
    <property type="molecule type" value="Genomic_DNA"/>
</dbReference>
<evidence type="ECO:0000313" key="3">
    <source>
        <dbReference type="EMBL" id="CAI4213647.1"/>
    </source>
</evidence>
<sequence length="420" mass="46633">MASRGSSQEESNTSERKWKDADLSHNTLHEPKRAQGVTDNSGLPINGGVDKPQQIALGAEQYTVGWICAIHPEYVSAQAVLDNTHEAPEFRHDQDNNNYTLGSIGKHHVVIATLPSGEYGLVSAASVARDMLRSFPNVKIGLMVGLGGGAPSDRHDIRLGDVVVSVPGEGEGGVMQYDYGRTIQHQAFQQISHLNKPPAFGNAIDEMINDLLQKARRLRKLYSRPAQSTDQLYNTSDTHAHNDITSCTEECGDPISRPQRTEDDDNPAIHYGLIASANQLMKDAITRDKLATEKGVLCFEMEAAGLMNHFPCLVIRGICDYSDTHKNKDWQGYAALAAAIYAQQLLYEIPPAKVRAEGRISDMILKLKEWLNPPDYSIDYEKAKELRHTNTNTWILEADFFQRWSSVRSHIYSHGTLVIA</sequence>
<evidence type="ECO:0000313" key="4">
    <source>
        <dbReference type="Proteomes" id="UP000838763"/>
    </source>
</evidence>
<dbReference type="Proteomes" id="UP000838763">
    <property type="component" value="Unassembled WGS sequence"/>
</dbReference>
<protein>
    <recommendedName>
        <fullName evidence="2">Nucleoside phosphorylase domain-containing protein</fullName>
    </recommendedName>
</protein>
<organism evidence="3 4">
    <name type="scientific">Parascedosporium putredinis</name>
    <dbReference type="NCBI Taxonomy" id="1442378"/>
    <lineage>
        <taxon>Eukaryota</taxon>
        <taxon>Fungi</taxon>
        <taxon>Dikarya</taxon>
        <taxon>Ascomycota</taxon>
        <taxon>Pezizomycotina</taxon>
        <taxon>Sordariomycetes</taxon>
        <taxon>Hypocreomycetidae</taxon>
        <taxon>Microascales</taxon>
        <taxon>Microascaceae</taxon>
        <taxon>Parascedosporium</taxon>
    </lineage>
</organism>
<name>A0A9P1MAF4_9PEZI</name>
<dbReference type="PANTHER" id="PTHR46082">
    <property type="entry name" value="ATP/GTP-BINDING PROTEIN-RELATED"/>
    <property type="match status" value="1"/>
</dbReference>
<dbReference type="PANTHER" id="PTHR46082:SF11">
    <property type="entry name" value="AAA+ ATPASE DOMAIN-CONTAINING PROTEIN-RELATED"/>
    <property type="match status" value="1"/>
</dbReference>
<dbReference type="InterPro" id="IPR035994">
    <property type="entry name" value="Nucleoside_phosphorylase_sf"/>
</dbReference>
<dbReference type="AlphaFoldDB" id="A0A9P1MAF4"/>
<dbReference type="Gene3D" id="3.40.50.1580">
    <property type="entry name" value="Nucleoside phosphorylase domain"/>
    <property type="match status" value="1"/>
</dbReference>
<gene>
    <name evidence="3" type="ORF">PPNO1_LOCUS3391</name>
</gene>
<feature type="domain" description="Nucleoside phosphorylase" evidence="2">
    <location>
        <begin position="78"/>
        <end position="327"/>
    </location>
</feature>
<evidence type="ECO:0000256" key="1">
    <source>
        <dbReference type="SAM" id="MobiDB-lite"/>
    </source>
</evidence>
<dbReference type="Pfam" id="PF01048">
    <property type="entry name" value="PNP_UDP_1"/>
    <property type="match status" value="1"/>
</dbReference>
<dbReference type="GO" id="GO:0003824">
    <property type="term" value="F:catalytic activity"/>
    <property type="evidence" value="ECO:0007669"/>
    <property type="project" value="InterPro"/>
</dbReference>
<dbReference type="OrthoDB" id="1577640at2759"/>
<proteinExistence type="predicted"/>
<dbReference type="InterPro" id="IPR053137">
    <property type="entry name" value="NLR-like"/>
</dbReference>
<dbReference type="GO" id="GO:0009116">
    <property type="term" value="P:nucleoside metabolic process"/>
    <property type="evidence" value="ECO:0007669"/>
    <property type="project" value="InterPro"/>
</dbReference>
<comment type="caution">
    <text evidence="3">The sequence shown here is derived from an EMBL/GenBank/DDBJ whole genome shotgun (WGS) entry which is preliminary data.</text>
</comment>